<feature type="region of interest" description="Disordered" evidence="1">
    <location>
        <begin position="19"/>
        <end position="46"/>
    </location>
</feature>
<comment type="caution">
    <text evidence="2">The sequence shown here is derived from an EMBL/GenBank/DDBJ whole genome shotgun (WGS) entry which is preliminary data.</text>
</comment>
<name>A0A976IK97_BRELC</name>
<protein>
    <submittedName>
        <fullName evidence="2">Uncharacterized protein</fullName>
    </submittedName>
</protein>
<accession>A0A976IK97</accession>
<dbReference type="RefSeq" id="XP_067822839.1">
    <property type="nucleotide sequence ID" value="XM_067964464.1"/>
</dbReference>
<evidence type="ECO:0000313" key="2">
    <source>
        <dbReference type="EMBL" id="TDH73341.1"/>
    </source>
</evidence>
<dbReference type="Proteomes" id="UP000294530">
    <property type="component" value="Unassembled WGS sequence"/>
</dbReference>
<dbReference type="KEGG" id="blac:94350135"/>
<dbReference type="AlphaFoldDB" id="A0A976IK97"/>
<evidence type="ECO:0000313" key="3">
    <source>
        <dbReference type="Proteomes" id="UP000294530"/>
    </source>
</evidence>
<sequence>MAVSASTYATLTAIMDNKGSVSNSLQQAEGADAVLQSDLENDDKQREDLKAKVEKLRASVKETID</sequence>
<gene>
    <name evidence="2" type="ORF">CCR75_006394</name>
</gene>
<organism evidence="2 3">
    <name type="scientific">Bremia lactucae</name>
    <name type="common">Lettuce downy mildew</name>
    <dbReference type="NCBI Taxonomy" id="4779"/>
    <lineage>
        <taxon>Eukaryota</taxon>
        <taxon>Sar</taxon>
        <taxon>Stramenopiles</taxon>
        <taxon>Oomycota</taxon>
        <taxon>Peronosporomycetes</taxon>
        <taxon>Peronosporales</taxon>
        <taxon>Peronosporaceae</taxon>
        <taxon>Bremia</taxon>
    </lineage>
</organism>
<proteinExistence type="predicted"/>
<evidence type="ECO:0000256" key="1">
    <source>
        <dbReference type="SAM" id="MobiDB-lite"/>
    </source>
</evidence>
<dbReference type="GeneID" id="94350135"/>
<keyword evidence="3" id="KW-1185">Reference proteome</keyword>
<dbReference type="EMBL" id="SHOA02000001">
    <property type="protein sequence ID" value="TDH73341.1"/>
    <property type="molecule type" value="Genomic_DNA"/>
</dbReference>
<reference evidence="2 3" key="1">
    <citation type="journal article" date="2021" name="Genome Biol.">
        <title>AFLAP: assembly-free linkage analysis pipeline using k-mers from genome sequencing data.</title>
        <authorList>
            <person name="Fletcher K."/>
            <person name="Zhang L."/>
            <person name="Gil J."/>
            <person name="Han R."/>
            <person name="Cavanaugh K."/>
            <person name="Michelmore R."/>
        </authorList>
    </citation>
    <scope>NUCLEOTIDE SEQUENCE [LARGE SCALE GENOMIC DNA]</scope>
    <source>
        <strain evidence="2 3">SF5</strain>
    </source>
</reference>